<keyword evidence="4 9" id="KW-0808">Transferase</keyword>
<feature type="signal peptide" evidence="10">
    <location>
        <begin position="1"/>
        <end position="20"/>
    </location>
</feature>
<evidence type="ECO:0000256" key="9">
    <source>
        <dbReference type="RuleBase" id="RU368036"/>
    </source>
</evidence>
<evidence type="ECO:0000256" key="7">
    <source>
        <dbReference type="ARBA" id="ARBA00023315"/>
    </source>
</evidence>
<keyword evidence="9" id="KW-0317">Glutathione biosynthesis</keyword>
<evidence type="ECO:0000256" key="6">
    <source>
        <dbReference type="ARBA" id="ARBA00023145"/>
    </source>
</evidence>
<keyword evidence="6 9" id="KW-0865">Zymogen</keyword>
<comment type="PTM">
    <text evidence="9">Cleaved by autocatalysis into a large and a small subunit.</text>
</comment>
<dbReference type="NCBIfam" id="TIGR00066">
    <property type="entry name" value="g_glut_trans"/>
    <property type="match status" value="1"/>
</dbReference>
<evidence type="ECO:0000256" key="10">
    <source>
        <dbReference type="SAM" id="SignalP"/>
    </source>
</evidence>
<dbReference type="SUPFAM" id="SSF56235">
    <property type="entry name" value="N-terminal nucleophile aminohydrolases (Ntn hydrolases)"/>
    <property type="match status" value="1"/>
</dbReference>
<keyword evidence="12" id="KW-1185">Reference proteome</keyword>
<protein>
    <recommendedName>
        <fullName evidence="9">Glutathione hydrolase proenzyme</fullName>
        <ecNumber evidence="9">2.3.2.2</ecNumber>
        <ecNumber evidence="9">3.4.19.13</ecNumber>
    </recommendedName>
    <component>
        <recommendedName>
            <fullName evidence="9">Glutathione hydrolase large chain</fullName>
        </recommendedName>
    </component>
    <component>
        <recommendedName>
            <fullName evidence="9">Glutathione hydrolase small chain</fullName>
        </recommendedName>
    </component>
</protein>
<dbReference type="GO" id="GO:0103068">
    <property type="term" value="F:leukotriene C4 gamma-glutamyl transferase activity"/>
    <property type="evidence" value="ECO:0007669"/>
    <property type="project" value="UniProtKB-EC"/>
</dbReference>
<comment type="catalytic activity">
    <reaction evidence="2 9">
        <text>glutathione + H2O = L-cysteinylglycine + L-glutamate</text>
        <dbReference type="Rhea" id="RHEA:28807"/>
        <dbReference type="ChEBI" id="CHEBI:15377"/>
        <dbReference type="ChEBI" id="CHEBI:29985"/>
        <dbReference type="ChEBI" id="CHEBI:57925"/>
        <dbReference type="ChEBI" id="CHEBI:61694"/>
        <dbReference type="EC" id="3.4.19.13"/>
    </reaction>
</comment>
<accession>A0ABS8WD17</accession>
<dbReference type="PANTHER" id="PTHR43199">
    <property type="entry name" value="GLUTATHIONE HYDROLASE"/>
    <property type="match status" value="1"/>
</dbReference>
<comment type="pathway">
    <text evidence="9">Sulfur metabolism; glutathione metabolism.</text>
</comment>
<dbReference type="EMBL" id="JAIMJA010000010">
    <property type="protein sequence ID" value="MCE2595444.1"/>
    <property type="molecule type" value="Genomic_DNA"/>
</dbReference>
<dbReference type="InterPro" id="IPR043137">
    <property type="entry name" value="GGT_ssub_C"/>
</dbReference>
<dbReference type="Pfam" id="PF01019">
    <property type="entry name" value="G_glu_transpept"/>
    <property type="match status" value="1"/>
</dbReference>
<evidence type="ECO:0000313" key="11">
    <source>
        <dbReference type="EMBL" id="MCE2595444.1"/>
    </source>
</evidence>
<evidence type="ECO:0000313" key="12">
    <source>
        <dbReference type="Proteomes" id="UP001201273"/>
    </source>
</evidence>
<evidence type="ECO:0000256" key="3">
    <source>
        <dbReference type="ARBA" id="ARBA00009381"/>
    </source>
</evidence>
<keyword evidence="7 9" id="KW-0012">Acyltransferase</keyword>
<dbReference type="PRINTS" id="PR01210">
    <property type="entry name" value="GGTRANSPTASE"/>
</dbReference>
<comment type="similarity">
    <text evidence="3 9">Belongs to the gamma-glutamyltransferase family.</text>
</comment>
<comment type="subunit">
    <text evidence="9">This enzyme consists of two polypeptide chains, which are synthesized in precursor form from a single polypeptide.</text>
</comment>
<sequence length="586" mass="63468">MKPASFILLLSLLLPMSAFATSQVSDQIAPEAATGNQFQSLVIAKKHMVVTANPHASEAAFAILKQSGSAIDAMIAAQLVLGLVEPQSSGIGGGAFLLYYDQKSKQLLSFDGRETAPSKATSELFIDANQKPMGFFDAVVGGRSVGVPGVIDLMWQTHQQYGKLPWPKLFAPAIQLAQQGFQVSPRLAQLVAMDQARLKQHPSTRSYFFDAADQPITAGYILKNPSYAKSLKIIAEQGRNGFYQGILANQIVKAVQNHSTNPGLLSLTDLTQYQIKTRPNTCVQYQQDYQVCGMGLPSSGGLTVGQILALSERANIAQYTANSASAWRIIGDASRLAFADRAKYMADPDFVENNSEALLSPDYLEKRAQLIKQSKVALPQVNAGQPELLAKQAQNWGIQTSQSLPSTTHLVIHDQTGNIVSMTSSIENAFGARLMVGGFLLNNQLTDFSFQAEANGKPIANRVQANKRPRSSMSPTLVFKHNKPYLALGSPGGSRIINYVSQALIAHLTWGMPLQQAIELPHLVNQSGTFELEQGTSSKQLKTELIKLGYNTIEKDLNSGLHGFIITEQGIESGVDPRREGLALGE</sequence>
<name>A0ABS8WD17_9GAMM</name>
<evidence type="ECO:0000256" key="1">
    <source>
        <dbReference type="ARBA" id="ARBA00001049"/>
    </source>
</evidence>
<feature type="chain" id="PRO_5047213832" description="Glutathione hydrolase proenzyme" evidence="10">
    <location>
        <begin position="21"/>
        <end position="586"/>
    </location>
</feature>
<gene>
    <name evidence="11" type="primary">ggt</name>
    <name evidence="11" type="ORF">K6Y31_11510</name>
</gene>
<organism evidence="11 12">
    <name type="scientific">Motilimonas cestriensis</name>
    <dbReference type="NCBI Taxonomy" id="2742685"/>
    <lineage>
        <taxon>Bacteria</taxon>
        <taxon>Pseudomonadati</taxon>
        <taxon>Pseudomonadota</taxon>
        <taxon>Gammaproteobacteria</taxon>
        <taxon>Alteromonadales</taxon>
        <taxon>Alteromonadales genera incertae sedis</taxon>
        <taxon>Motilimonas</taxon>
    </lineage>
</organism>
<comment type="caution">
    <text evidence="11">The sequence shown here is derived from an EMBL/GenBank/DDBJ whole genome shotgun (WGS) entry which is preliminary data.</text>
</comment>
<dbReference type="InterPro" id="IPR043138">
    <property type="entry name" value="GGT_lsub"/>
</dbReference>
<dbReference type="EC" id="3.4.19.13" evidence="9"/>
<keyword evidence="5 9" id="KW-0378">Hydrolase</keyword>
<evidence type="ECO:0000256" key="8">
    <source>
        <dbReference type="ARBA" id="ARBA00047417"/>
    </source>
</evidence>
<dbReference type="RefSeq" id="WP_233052924.1">
    <property type="nucleotide sequence ID" value="NZ_JAIMJA010000010.1"/>
</dbReference>
<evidence type="ECO:0000256" key="2">
    <source>
        <dbReference type="ARBA" id="ARBA00001089"/>
    </source>
</evidence>
<dbReference type="InterPro" id="IPR000101">
    <property type="entry name" value="GGT_peptidase"/>
</dbReference>
<dbReference type="InterPro" id="IPR051792">
    <property type="entry name" value="GGT_bact"/>
</dbReference>
<dbReference type="InterPro" id="IPR029055">
    <property type="entry name" value="Ntn_hydrolases_N"/>
</dbReference>
<proteinExistence type="inferred from homology"/>
<comment type="catalytic activity">
    <reaction evidence="1 9">
        <text>an S-substituted glutathione + H2O = an S-substituted L-cysteinylglycine + L-glutamate</text>
        <dbReference type="Rhea" id="RHEA:59468"/>
        <dbReference type="ChEBI" id="CHEBI:15377"/>
        <dbReference type="ChEBI" id="CHEBI:29985"/>
        <dbReference type="ChEBI" id="CHEBI:90779"/>
        <dbReference type="ChEBI" id="CHEBI:143103"/>
        <dbReference type="EC" id="3.4.19.13"/>
    </reaction>
</comment>
<dbReference type="EC" id="2.3.2.2" evidence="9"/>
<comment type="catalytic activity">
    <reaction evidence="8 9">
        <text>an N-terminal (5-L-glutamyl)-[peptide] + an alpha-amino acid = 5-L-glutamyl amino acid + an N-terminal L-alpha-aminoacyl-[peptide]</text>
        <dbReference type="Rhea" id="RHEA:23904"/>
        <dbReference type="Rhea" id="RHEA-COMP:9780"/>
        <dbReference type="Rhea" id="RHEA-COMP:9795"/>
        <dbReference type="ChEBI" id="CHEBI:77644"/>
        <dbReference type="ChEBI" id="CHEBI:78597"/>
        <dbReference type="ChEBI" id="CHEBI:78599"/>
        <dbReference type="ChEBI" id="CHEBI:78608"/>
        <dbReference type="EC" id="2.3.2.2"/>
    </reaction>
</comment>
<dbReference type="Gene3D" id="3.60.20.40">
    <property type="match status" value="1"/>
</dbReference>
<dbReference type="PANTHER" id="PTHR43199:SF1">
    <property type="entry name" value="GLUTATHIONE HYDROLASE PROENZYME"/>
    <property type="match status" value="1"/>
</dbReference>
<reference evidence="11 12" key="1">
    <citation type="journal article" date="2022" name="Environ. Microbiol. Rep.">
        <title>Eco-phylogenetic analyses reveal divergent evolution of vitamin B12 metabolism in the marine bacterial family 'Psychromonadaceae'.</title>
        <authorList>
            <person name="Jin X."/>
            <person name="Yang Y."/>
            <person name="Cao H."/>
            <person name="Gao B."/>
            <person name="Zhao Z."/>
        </authorList>
    </citation>
    <scope>NUCLEOTIDE SEQUENCE [LARGE SCALE GENOMIC DNA]</scope>
    <source>
        <strain evidence="11 12">MKS20</strain>
    </source>
</reference>
<evidence type="ECO:0000256" key="5">
    <source>
        <dbReference type="ARBA" id="ARBA00022801"/>
    </source>
</evidence>
<keyword evidence="10" id="KW-0732">Signal</keyword>
<dbReference type="Gene3D" id="1.10.246.130">
    <property type="match status" value="1"/>
</dbReference>
<evidence type="ECO:0000256" key="4">
    <source>
        <dbReference type="ARBA" id="ARBA00022679"/>
    </source>
</evidence>
<dbReference type="Proteomes" id="UP001201273">
    <property type="component" value="Unassembled WGS sequence"/>
</dbReference>